<dbReference type="Gene3D" id="3.90.550.10">
    <property type="entry name" value="Spore Coat Polysaccharide Biosynthesis Protein SpsA, Chain A"/>
    <property type="match status" value="1"/>
</dbReference>
<keyword evidence="7" id="KW-1185">Reference proteome</keyword>
<reference evidence="6 7" key="1">
    <citation type="submission" date="2020-01" db="EMBL/GenBank/DDBJ databases">
        <authorList>
            <person name="Kim M.K."/>
        </authorList>
    </citation>
    <scope>NUCLEOTIDE SEQUENCE [LARGE SCALE GENOMIC DNA]</scope>
    <source>
        <strain evidence="6 7">BT213</strain>
    </source>
</reference>
<proteinExistence type="inferred from homology"/>
<evidence type="ECO:0000256" key="3">
    <source>
        <dbReference type="ARBA" id="ARBA00022679"/>
    </source>
</evidence>
<name>A0A6B2GYD1_9BACT</name>
<dbReference type="EMBL" id="JAAEAA010000009">
    <property type="protein sequence ID" value="NDK55979.1"/>
    <property type="molecule type" value="Genomic_DNA"/>
</dbReference>
<dbReference type="GO" id="GO:0016757">
    <property type="term" value="F:glycosyltransferase activity"/>
    <property type="evidence" value="ECO:0007669"/>
    <property type="project" value="UniProtKB-KW"/>
</dbReference>
<feature type="transmembrane region" description="Helical" evidence="4">
    <location>
        <begin position="6"/>
        <end position="25"/>
    </location>
</feature>
<feature type="transmembrane region" description="Helical" evidence="4">
    <location>
        <begin position="344"/>
        <end position="367"/>
    </location>
</feature>
<dbReference type="PANTHER" id="PTHR43630:SF1">
    <property type="entry name" value="POLY-BETA-1,6-N-ACETYL-D-GLUCOSAMINE SYNTHASE"/>
    <property type="match status" value="1"/>
</dbReference>
<feature type="transmembrane region" description="Helical" evidence="4">
    <location>
        <begin position="288"/>
        <end position="308"/>
    </location>
</feature>
<protein>
    <submittedName>
        <fullName evidence="6">Glycosyltransferase</fullName>
    </submittedName>
</protein>
<feature type="domain" description="Glycosyltransferase 2-like" evidence="5">
    <location>
        <begin position="46"/>
        <end position="216"/>
    </location>
</feature>
<dbReference type="InterPro" id="IPR001173">
    <property type="entry name" value="Glyco_trans_2-like"/>
</dbReference>
<keyword evidence="3 6" id="KW-0808">Transferase</keyword>
<dbReference type="Pfam" id="PF00535">
    <property type="entry name" value="Glycos_transf_2"/>
    <property type="match status" value="1"/>
</dbReference>
<dbReference type="CDD" id="cd04192">
    <property type="entry name" value="GT_2_like_e"/>
    <property type="match status" value="1"/>
</dbReference>
<organism evidence="6 7">
    <name type="scientific">Pontibacter fetidus</name>
    <dbReference type="NCBI Taxonomy" id="2700082"/>
    <lineage>
        <taxon>Bacteria</taxon>
        <taxon>Pseudomonadati</taxon>
        <taxon>Bacteroidota</taxon>
        <taxon>Cytophagia</taxon>
        <taxon>Cytophagales</taxon>
        <taxon>Hymenobacteraceae</taxon>
        <taxon>Pontibacter</taxon>
    </lineage>
</organism>
<dbReference type="Proteomes" id="UP000478546">
    <property type="component" value="Unassembled WGS sequence"/>
</dbReference>
<dbReference type="PANTHER" id="PTHR43630">
    <property type="entry name" value="POLY-BETA-1,6-N-ACETYL-D-GLUCOSAMINE SYNTHASE"/>
    <property type="match status" value="1"/>
</dbReference>
<keyword evidence="4" id="KW-0472">Membrane</keyword>
<evidence type="ECO:0000313" key="6">
    <source>
        <dbReference type="EMBL" id="NDK55979.1"/>
    </source>
</evidence>
<dbReference type="InterPro" id="IPR029044">
    <property type="entry name" value="Nucleotide-diphossugar_trans"/>
</dbReference>
<comment type="caution">
    <text evidence="6">The sequence shown here is derived from an EMBL/GenBank/DDBJ whole genome shotgun (WGS) entry which is preliminary data.</text>
</comment>
<evidence type="ECO:0000313" key="7">
    <source>
        <dbReference type="Proteomes" id="UP000478546"/>
    </source>
</evidence>
<gene>
    <name evidence="6" type="ORF">GWO68_08625</name>
</gene>
<evidence type="ECO:0000256" key="1">
    <source>
        <dbReference type="ARBA" id="ARBA00006739"/>
    </source>
</evidence>
<accession>A0A6B2GYD1</accession>
<evidence type="ECO:0000256" key="2">
    <source>
        <dbReference type="ARBA" id="ARBA00022676"/>
    </source>
</evidence>
<comment type="similarity">
    <text evidence="1">Belongs to the glycosyltransferase 2 family.</text>
</comment>
<evidence type="ECO:0000256" key="4">
    <source>
        <dbReference type="SAM" id="Phobius"/>
    </source>
</evidence>
<feature type="transmembrane region" description="Helical" evidence="4">
    <location>
        <begin position="314"/>
        <end position="332"/>
    </location>
</feature>
<keyword evidence="4" id="KW-0812">Transmembrane</keyword>
<sequence length="381" mass="43593">MTWIVELLLFVSLVSYSWIILRRWVAWAKLPETNMPANWQPTTKLSVIIPVRNEAVNILHLLLDLEKQTYPKTLFEVIVVDDHSEDETQAIVQQFSKASALRIKIIELNTYVKYSGKKAAVQKGVELAEGELLVFTDGDCRVQPEWLTLFAYSYQTYRPLFISGPVSFQNTHSLLERMQLVEFASLIGIGAASIGLGKPNMCNGANLAYTRQVFEEVKGFTGNETIASGDDEFLLHKIHKLYPGKIFFVKNKGAIVYTEACKSISSFLGQRIRWASKWRAYQEWHVKLLALVVFMVNLLLFVVLLMALFGKMPASVFIGAIIAKFAIDFLFLTRILSFLGRRRYIWYMLPLQLVYIPYVVTTAVLGLTGRYRWKGRTIQNR</sequence>
<keyword evidence="2" id="KW-0328">Glycosyltransferase</keyword>
<keyword evidence="4" id="KW-1133">Transmembrane helix</keyword>
<dbReference type="AlphaFoldDB" id="A0A6B2GYD1"/>
<evidence type="ECO:0000259" key="5">
    <source>
        <dbReference type="Pfam" id="PF00535"/>
    </source>
</evidence>
<dbReference type="RefSeq" id="WP_162346039.1">
    <property type="nucleotide sequence ID" value="NZ_JAAEAA010000009.1"/>
</dbReference>
<dbReference type="SUPFAM" id="SSF53448">
    <property type="entry name" value="Nucleotide-diphospho-sugar transferases"/>
    <property type="match status" value="1"/>
</dbReference>